<sequence length="296" mass="31806">MTLSPDDLLKTLKDIESLLGRSKILDILLYDNLVYETLHLTIPHPKLLEAEFVLRPLCEYVPSLPPFPPPQPNSQHTRNNIVSTAQELIALGDDILDVGRCSTRPGTAQVSLEGELARVIPAITPLREAGINTLISIDTNRSAVAKATISAGADLINDVSAGTLDKDMPKTASLAVPICRMHMGVPKVLPAGVIPELEDRVRAAGEAGVPRWNILLNPGLGLAKDLQQNLELLRGFAEVTGGIGLSWGFVDKATGVEGSTGVVAPYVASRADMVKVHDVARMKKVVDIEGEAIWRQ</sequence>
<dbReference type="SUPFAM" id="SSF51717">
    <property type="entry name" value="Dihydropteroate synthetase-like"/>
    <property type="match status" value="1"/>
</dbReference>
<dbReference type="GO" id="GO:0046654">
    <property type="term" value="P:tetrahydrofolate biosynthetic process"/>
    <property type="evidence" value="ECO:0007669"/>
    <property type="project" value="UniProtKB-UniPathway"/>
</dbReference>
<evidence type="ECO:0000256" key="1">
    <source>
        <dbReference type="ARBA" id="ARBA00005051"/>
    </source>
</evidence>
<dbReference type="GO" id="GO:0003848">
    <property type="term" value="F:2-amino-4-hydroxy-6-hydroxymethyldihydropteridine diphosphokinase activity"/>
    <property type="evidence" value="ECO:0007669"/>
    <property type="project" value="UniProtKB-EC"/>
</dbReference>
<dbReference type="STRING" id="42251.A0A2T6ZP52"/>
<evidence type="ECO:0000256" key="4">
    <source>
        <dbReference type="ARBA" id="ARBA00022741"/>
    </source>
</evidence>
<dbReference type="GO" id="GO:0004156">
    <property type="term" value="F:dihydropteroate synthase activity"/>
    <property type="evidence" value="ECO:0007669"/>
    <property type="project" value="TreeGrafter"/>
</dbReference>
<reference evidence="9 10" key="1">
    <citation type="submission" date="2017-04" db="EMBL/GenBank/DDBJ databases">
        <title>Draft genome sequence of Tuber borchii Vittad., a whitish edible truffle.</title>
        <authorList>
            <consortium name="DOE Joint Genome Institute"/>
            <person name="Murat C."/>
            <person name="Kuo A."/>
            <person name="Barry K.W."/>
            <person name="Clum A."/>
            <person name="Dockter R.B."/>
            <person name="Fauchery L."/>
            <person name="Iotti M."/>
            <person name="Kohler A."/>
            <person name="Labutti K."/>
            <person name="Lindquist E.A."/>
            <person name="Lipzen A."/>
            <person name="Ohm R.A."/>
            <person name="Wang M."/>
            <person name="Grigoriev I.V."/>
            <person name="Zambonelli A."/>
            <person name="Martin F.M."/>
        </authorList>
    </citation>
    <scope>NUCLEOTIDE SEQUENCE [LARGE SCALE GENOMIC DNA]</scope>
    <source>
        <strain evidence="9 10">Tbo3840</strain>
    </source>
</reference>
<keyword evidence="5" id="KW-0418">Kinase</keyword>
<evidence type="ECO:0000256" key="5">
    <source>
        <dbReference type="ARBA" id="ARBA00022777"/>
    </source>
</evidence>
<dbReference type="Proteomes" id="UP000244722">
    <property type="component" value="Unassembled WGS sequence"/>
</dbReference>
<keyword evidence="10" id="KW-1185">Reference proteome</keyword>
<dbReference type="PANTHER" id="PTHR20941">
    <property type="entry name" value="FOLATE SYNTHESIS PROTEINS"/>
    <property type="match status" value="1"/>
</dbReference>
<proteinExistence type="predicted"/>
<dbReference type="PROSITE" id="PS50972">
    <property type="entry name" value="PTERIN_BINDING"/>
    <property type="match status" value="1"/>
</dbReference>
<dbReference type="GO" id="GO:0005740">
    <property type="term" value="C:mitochondrial envelope"/>
    <property type="evidence" value="ECO:0007669"/>
    <property type="project" value="TreeGrafter"/>
</dbReference>
<dbReference type="GO" id="GO:0046656">
    <property type="term" value="P:folic acid biosynthetic process"/>
    <property type="evidence" value="ECO:0007669"/>
    <property type="project" value="UniProtKB-KW"/>
</dbReference>
<feature type="domain" description="Pterin-binding" evidence="8">
    <location>
        <begin position="59"/>
        <end position="296"/>
    </location>
</feature>
<comment type="caution">
    <text evidence="9">The sequence shown here is derived from an EMBL/GenBank/DDBJ whole genome shotgun (WGS) entry which is preliminary data.</text>
</comment>
<comment type="pathway">
    <text evidence="1">Cofactor biosynthesis; tetrahydrofolate biosynthesis; 2-amino-4-hydroxy-6-hydroxymethyl-7,8-dihydropteridine diphosphate from 7,8-dihydroneopterin triphosphate: step 4/4.</text>
</comment>
<dbReference type="InterPro" id="IPR045031">
    <property type="entry name" value="DHP_synth-like"/>
</dbReference>
<dbReference type="AlphaFoldDB" id="A0A2T6ZP52"/>
<dbReference type="Pfam" id="PF00809">
    <property type="entry name" value="Pterin_bind"/>
    <property type="match status" value="1"/>
</dbReference>
<dbReference type="PANTHER" id="PTHR20941:SF1">
    <property type="entry name" value="FOLIC ACID SYNTHESIS PROTEIN FOL1"/>
    <property type="match status" value="1"/>
</dbReference>
<gene>
    <name evidence="9" type="ORF">B9Z19DRAFT_1115512</name>
</gene>
<dbReference type="Pfam" id="PF01288">
    <property type="entry name" value="HPPK"/>
    <property type="match status" value="1"/>
</dbReference>
<dbReference type="GO" id="GO:0016301">
    <property type="term" value="F:kinase activity"/>
    <property type="evidence" value="ECO:0007669"/>
    <property type="project" value="UniProtKB-KW"/>
</dbReference>
<dbReference type="Gene3D" id="3.20.20.20">
    <property type="entry name" value="Dihydropteroate synthase-like"/>
    <property type="match status" value="1"/>
</dbReference>
<evidence type="ECO:0000313" key="10">
    <source>
        <dbReference type="Proteomes" id="UP000244722"/>
    </source>
</evidence>
<evidence type="ECO:0000259" key="8">
    <source>
        <dbReference type="PROSITE" id="PS50972"/>
    </source>
</evidence>
<evidence type="ECO:0000256" key="2">
    <source>
        <dbReference type="ARBA" id="ARBA00013253"/>
    </source>
</evidence>
<keyword evidence="3" id="KW-0808">Transferase</keyword>
<evidence type="ECO:0000256" key="6">
    <source>
        <dbReference type="ARBA" id="ARBA00022840"/>
    </source>
</evidence>
<dbReference type="InterPro" id="IPR035907">
    <property type="entry name" value="Hppk_sf"/>
</dbReference>
<name>A0A2T6ZP52_TUBBO</name>
<keyword evidence="6" id="KW-0067">ATP-binding</keyword>
<evidence type="ECO:0000256" key="3">
    <source>
        <dbReference type="ARBA" id="ARBA00022679"/>
    </source>
</evidence>
<evidence type="ECO:0000313" key="9">
    <source>
        <dbReference type="EMBL" id="PUU77269.1"/>
    </source>
</evidence>
<keyword evidence="4" id="KW-0547">Nucleotide-binding</keyword>
<dbReference type="SUPFAM" id="SSF55083">
    <property type="entry name" value="6-hydroxymethyl-7,8-dihydropterin pyrophosphokinase, HPPK"/>
    <property type="match status" value="1"/>
</dbReference>
<dbReference type="UniPathway" id="UPA00077">
    <property type="reaction ID" value="UER00155"/>
</dbReference>
<dbReference type="EMBL" id="NESQ01000157">
    <property type="protein sequence ID" value="PUU77269.1"/>
    <property type="molecule type" value="Genomic_DNA"/>
</dbReference>
<dbReference type="InterPro" id="IPR000489">
    <property type="entry name" value="Pterin-binding_dom"/>
</dbReference>
<dbReference type="OrthoDB" id="615426at2759"/>
<dbReference type="InterPro" id="IPR011005">
    <property type="entry name" value="Dihydropteroate_synth-like_sf"/>
</dbReference>
<organism evidence="9 10">
    <name type="scientific">Tuber borchii</name>
    <name type="common">White truffle</name>
    <dbReference type="NCBI Taxonomy" id="42251"/>
    <lineage>
        <taxon>Eukaryota</taxon>
        <taxon>Fungi</taxon>
        <taxon>Dikarya</taxon>
        <taxon>Ascomycota</taxon>
        <taxon>Pezizomycotina</taxon>
        <taxon>Pezizomycetes</taxon>
        <taxon>Pezizales</taxon>
        <taxon>Tuberaceae</taxon>
        <taxon>Tuber</taxon>
    </lineage>
</organism>
<dbReference type="Gene3D" id="3.30.70.560">
    <property type="entry name" value="7,8-Dihydro-6-hydroxymethylpterin-pyrophosphokinase HPPK"/>
    <property type="match status" value="1"/>
</dbReference>
<dbReference type="GO" id="GO:0005524">
    <property type="term" value="F:ATP binding"/>
    <property type="evidence" value="ECO:0007669"/>
    <property type="project" value="UniProtKB-KW"/>
</dbReference>
<evidence type="ECO:0000256" key="7">
    <source>
        <dbReference type="ARBA" id="ARBA00022909"/>
    </source>
</evidence>
<keyword evidence="7" id="KW-0289">Folate biosynthesis</keyword>
<protein>
    <recommendedName>
        <fullName evidence="2">2-amino-4-hydroxy-6-hydroxymethyldihydropteridine diphosphokinase</fullName>
        <ecNumber evidence="2">2.7.6.3</ecNumber>
    </recommendedName>
</protein>
<accession>A0A2T6ZP52</accession>
<dbReference type="EC" id="2.7.6.3" evidence="2"/>
<dbReference type="InterPro" id="IPR000550">
    <property type="entry name" value="Hppk"/>
</dbReference>